<protein>
    <submittedName>
        <fullName evidence="1">Uncharacterized protein</fullName>
    </submittedName>
</protein>
<dbReference type="Proteomes" id="UP000578252">
    <property type="component" value="Unassembled WGS sequence"/>
</dbReference>
<name>A0A7Y0U315_9ACTO</name>
<dbReference type="AlphaFoldDB" id="A0A7Y0U315"/>
<dbReference type="EMBL" id="JABCUR010000012">
    <property type="protein sequence ID" value="NMW65922.1"/>
    <property type="molecule type" value="Genomic_DNA"/>
</dbReference>
<comment type="caution">
    <text evidence="1">The sequence shown here is derived from an EMBL/GenBank/DDBJ whole genome shotgun (WGS) entry which is preliminary data.</text>
</comment>
<accession>A0A7Y0U315</accession>
<sequence>MPTADPTEARIKPQWVAKRCAWGANEVSRFSKAVPLLSAWRVVVSVHEWPLGICRQRIALNTNKFERNPRNRVPIPGWHLMKSHKQRRRRWLTMPVAPVSTTVRVS</sequence>
<organism evidence="1 2">
    <name type="scientific">Mobiluncus mulieris</name>
    <dbReference type="NCBI Taxonomy" id="2052"/>
    <lineage>
        <taxon>Bacteria</taxon>
        <taxon>Bacillati</taxon>
        <taxon>Actinomycetota</taxon>
        <taxon>Actinomycetes</taxon>
        <taxon>Actinomycetales</taxon>
        <taxon>Actinomycetaceae</taxon>
        <taxon>Mobiluncus</taxon>
    </lineage>
</organism>
<evidence type="ECO:0000313" key="1">
    <source>
        <dbReference type="EMBL" id="NMW65922.1"/>
    </source>
</evidence>
<proteinExistence type="predicted"/>
<gene>
    <name evidence="1" type="ORF">HHJ78_10495</name>
</gene>
<evidence type="ECO:0000313" key="2">
    <source>
        <dbReference type="Proteomes" id="UP000578252"/>
    </source>
</evidence>
<dbReference type="RefSeq" id="WP_169772409.1">
    <property type="nucleotide sequence ID" value="NZ_JABCUR010000012.1"/>
</dbReference>
<reference evidence="1 2" key="1">
    <citation type="submission" date="2020-04" db="EMBL/GenBank/DDBJ databases">
        <title>Antimicrobial susceptibility and clonality of vaginal-derived multi-drug resistant Mobiluncus isolates in China.</title>
        <authorList>
            <person name="Zhang X."/>
        </authorList>
    </citation>
    <scope>NUCLEOTIDE SEQUENCE [LARGE SCALE GENOMIC DNA]</scope>
    <source>
        <strain evidence="1 2">13</strain>
    </source>
</reference>